<organism evidence="2 3">
    <name type="scientific">Prunus armeniaca</name>
    <name type="common">Apricot</name>
    <name type="synonym">Armeniaca vulgaris</name>
    <dbReference type="NCBI Taxonomy" id="36596"/>
    <lineage>
        <taxon>Eukaryota</taxon>
        <taxon>Viridiplantae</taxon>
        <taxon>Streptophyta</taxon>
        <taxon>Embryophyta</taxon>
        <taxon>Tracheophyta</taxon>
        <taxon>Spermatophyta</taxon>
        <taxon>Magnoliopsida</taxon>
        <taxon>eudicotyledons</taxon>
        <taxon>Gunneridae</taxon>
        <taxon>Pentapetalae</taxon>
        <taxon>rosids</taxon>
        <taxon>fabids</taxon>
        <taxon>Rosales</taxon>
        <taxon>Rosaceae</taxon>
        <taxon>Amygdaloideae</taxon>
        <taxon>Amygdaleae</taxon>
        <taxon>Prunus</taxon>
    </lineage>
</organism>
<proteinExistence type="predicted"/>
<keyword evidence="1" id="KW-0732">Signal</keyword>
<name>A0A6J5W562_PRUAR</name>
<gene>
    <name evidence="2" type="ORF">ORAREDHAP_LOCUS7101</name>
</gene>
<accession>A0A6J5W562</accession>
<keyword evidence="3" id="KW-1185">Reference proteome</keyword>
<dbReference type="EMBL" id="CAEKKB010000001">
    <property type="protein sequence ID" value="CAB4295663.1"/>
    <property type="molecule type" value="Genomic_DNA"/>
</dbReference>
<protein>
    <recommendedName>
        <fullName evidence="4">Wall-associated receptor kinase galacturonan-binding domain-containing protein</fullName>
    </recommendedName>
</protein>
<dbReference type="OrthoDB" id="1194458at2759"/>
<dbReference type="AlphaFoldDB" id="A0A6J5W562"/>
<evidence type="ECO:0000313" key="2">
    <source>
        <dbReference type="EMBL" id="CAB4295663.1"/>
    </source>
</evidence>
<feature type="chain" id="PRO_5026830895" description="Wall-associated receptor kinase galacturonan-binding domain-containing protein" evidence="1">
    <location>
        <begin position="23"/>
        <end position="248"/>
    </location>
</feature>
<dbReference type="Proteomes" id="UP000507245">
    <property type="component" value="Unassembled WGS sequence"/>
</dbReference>
<evidence type="ECO:0008006" key="4">
    <source>
        <dbReference type="Google" id="ProtNLM"/>
    </source>
</evidence>
<sequence length="248" mass="27781">MGGGGDALFIFSLLTHLVVVHSTEELKINKHCHPEYCNENVGMIQFPFKSQTHPPECGGLFTVDCSHQDNPRIQLKEKGYWHELESLSRTNTIFINDRELQQRLERNSCDDQIFDDLSLPSPSPIFDEIFAYNLTSSNATIPTSPIQFLKATAKMISILTTYDNSSSDDSLVSHPPSCPIIQIPLDTNQPPPPSLPSLGTKFSLHLKVSEACYRCYDGKGECRLDDKEELKCSVGKKGYNSQKKETVN</sequence>
<feature type="signal peptide" evidence="1">
    <location>
        <begin position="1"/>
        <end position="22"/>
    </location>
</feature>
<evidence type="ECO:0000256" key="1">
    <source>
        <dbReference type="SAM" id="SignalP"/>
    </source>
</evidence>
<evidence type="ECO:0000313" key="3">
    <source>
        <dbReference type="Proteomes" id="UP000507245"/>
    </source>
</evidence>
<reference evidence="3" key="1">
    <citation type="journal article" date="2020" name="Genome Biol.">
        <title>Gamete binning: chromosome-level and haplotype-resolved genome assembly enabled by high-throughput single-cell sequencing of gamete genomes.</title>
        <authorList>
            <person name="Campoy J.A."/>
            <person name="Sun H."/>
            <person name="Goel M."/>
            <person name="Jiao W.-B."/>
            <person name="Folz-Donahue K."/>
            <person name="Wang N."/>
            <person name="Rubio M."/>
            <person name="Liu C."/>
            <person name="Kukat C."/>
            <person name="Ruiz D."/>
            <person name="Huettel B."/>
            <person name="Schneeberger K."/>
        </authorList>
    </citation>
    <scope>NUCLEOTIDE SEQUENCE [LARGE SCALE GENOMIC DNA]</scope>
    <source>
        <strain evidence="3">cv. Rojo Pasion</strain>
    </source>
</reference>